<dbReference type="EMBL" id="ADNJ02000005">
    <property type="protein sequence ID" value="KHO11154.1"/>
    <property type="molecule type" value="Genomic_DNA"/>
</dbReference>
<dbReference type="GeneID" id="23632680"/>
<comment type="caution">
    <text evidence="1">The sequence shown here is derived from an EMBL/GenBank/DDBJ whole genome shotgun (WGS) entry which is preliminary data.</text>
</comment>
<reference evidence="1 2" key="1">
    <citation type="journal article" date="2011" name="PLoS Genet.">
        <title>Genome sequencing and comparative transcriptomics of the model entomopathogenic fungi Metarhizium anisopliae and M. acridum.</title>
        <authorList>
            <person name="Gao Q."/>
            <person name="Jin K."/>
            <person name="Ying S.H."/>
            <person name="Zhang Y."/>
            <person name="Xiao G."/>
            <person name="Shang Y."/>
            <person name="Duan Z."/>
            <person name="Hu X."/>
            <person name="Xie X.Q."/>
            <person name="Zhou G."/>
            <person name="Peng G."/>
            <person name="Luo Z."/>
            <person name="Huang W."/>
            <person name="Wang B."/>
            <person name="Fang W."/>
            <person name="Wang S."/>
            <person name="Zhong Y."/>
            <person name="Ma L.J."/>
            <person name="St Leger R.J."/>
            <person name="Zhao G.P."/>
            <person name="Pei Y."/>
            <person name="Feng M.G."/>
            <person name="Xia Y."/>
            <person name="Wang C."/>
        </authorList>
    </citation>
    <scope>NUCLEOTIDE SEQUENCE [LARGE SCALE GENOMIC DNA]</scope>
    <source>
        <strain evidence="2">ARSEF 23 / ATCC MYA-3075</strain>
    </source>
</reference>
<proteinExistence type="predicted"/>
<evidence type="ECO:0000313" key="1">
    <source>
        <dbReference type="EMBL" id="KHO11154.1"/>
    </source>
</evidence>
<dbReference type="AlphaFoldDB" id="A0A0B2XGR7"/>
<name>A0A0B2XGR7_METRA</name>
<protein>
    <submittedName>
        <fullName evidence="1">Uncharacterized protein</fullName>
    </submittedName>
</protein>
<sequence>MHQTIDTGSSGLLARSRRYGWTVTSTTATGSPSRCQQPTATLNPLAAPPHSSIVASVISAPLHLCTSAPLPPSNSTRTINSTLAGWSRPIPAAQPAQPAQLFRYSSACFLPVQSGAGWCLRCLPLPWLLGPSAVVVSQHRLA</sequence>
<dbReference type="KEGG" id="maj:MAA_11232"/>
<organism evidence="1 2">
    <name type="scientific">Metarhizium robertsii (strain ARSEF 23 / ATCC MYA-3075)</name>
    <name type="common">Metarhizium anisopliae (strain ARSEF 23)</name>
    <dbReference type="NCBI Taxonomy" id="655844"/>
    <lineage>
        <taxon>Eukaryota</taxon>
        <taxon>Fungi</taxon>
        <taxon>Dikarya</taxon>
        <taxon>Ascomycota</taxon>
        <taxon>Pezizomycotina</taxon>
        <taxon>Sordariomycetes</taxon>
        <taxon>Hypocreomycetidae</taxon>
        <taxon>Hypocreales</taxon>
        <taxon>Clavicipitaceae</taxon>
        <taxon>Metarhizium</taxon>
    </lineage>
</organism>
<dbReference type="HOGENOM" id="CLU_1816258_0_0_1"/>
<gene>
    <name evidence="1" type="ORF">MAA_11232</name>
</gene>
<dbReference type="RefSeq" id="XP_011411514.1">
    <property type="nucleotide sequence ID" value="XM_011413212.1"/>
</dbReference>
<reference evidence="1 2" key="2">
    <citation type="journal article" date="2014" name="Proc. Natl. Acad. Sci. U.S.A.">
        <title>Trajectory and genomic determinants of fungal-pathogen speciation and host adaptation.</title>
        <authorList>
            <person name="Hu X."/>
            <person name="Xiao G."/>
            <person name="Zheng P."/>
            <person name="Shang Y."/>
            <person name="Su Y."/>
            <person name="Zhang X."/>
            <person name="Liu X."/>
            <person name="Zhan S."/>
            <person name="St Leger R.J."/>
            <person name="Wang C."/>
        </authorList>
    </citation>
    <scope>GENOME REANNOTATION</scope>
    <source>
        <strain evidence="2">ARSEF 23 / ATCC MYA-3075</strain>
    </source>
</reference>
<accession>A0A0B2XGR7</accession>
<dbReference type="Proteomes" id="UP000002498">
    <property type="component" value="Unassembled WGS sequence"/>
</dbReference>
<evidence type="ECO:0000313" key="2">
    <source>
        <dbReference type="Proteomes" id="UP000002498"/>
    </source>
</evidence>
<keyword evidence="2" id="KW-1185">Reference proteome</keyword>